<dbReference type="SUPFAM" id="SSF56808">
    <property type="entry name" value="Ribosomal protein L1"/>
    <property type="match status" value="1"/>
</dbReference>
<evidence type="ECO:0000313" key="2">
    <source>
        <dbReference type="EMBL" id="SCV99498.1"/>
    </source>
</evidence>
<dbReference type="Pfam" id="PF00687">
    <property type="entry name" value="Ribosomal_L1"/>
    <property type="match status" value="1"/>
</dbReference>
<sequence length="373" mass="40794">MAKGTPAKKKGGSRKNTPVSTPSKKKVAKKQQDEGLIPKSRIVRAVEELRKYTTQAEGEQASNNLLEDDEELSKQVQLIVVNTTSFTGSSKSFKPKVLKVENSIFKPWKEASVTSVKDFKLLVILRDQDVGKASEDALYDQLNESGITVDAVIGAGELKTKYKAFEKRRAFLQEFSLVLADDAVVSALPKLLGGKAYDKVSTTPVPVRTGKKGEFSLTTLANSIKKVYLHSVPVKAPRGTTLSAHLGSLEWFSADEMAHNIEQIATQLIKEFKIRSVFLKTNQSPVLPLYYNQDVLSELASASASAAAASADGKPSHTVQIGDVEVELSNFDRALMEIANPDELDKVFANRVSRAKRTAELDQEPASTKRAKN</sequence>
<dbReference type="STRING" id="4955.A0A1G4M736"/>
<evidence type="ECO:0000313" key="3">
    <source>
        <dbReference type="Proteomes" id="UP000190831"/>
    </source>
</evidence>
<dbReference type="EMBL" id="LT598487">
    <property type="protein sequence ID" value="SCV99498.1"/>
    <property type="molecule type" value="Genomic_DNA"/>
</dbReference>
<proteinExistence type="predicted"/>
<organism evidence="2 3">
    <name type="scientific">Lachancea fermentati</name>
    <name type="common">Zygosaccharomyces fermentati</name>
    <dbReference type="NCBI Taxonomy" id="4955"/>
    <lineage>
        <taxon>Eukaryota</taxon>
        <taxon>Fungi</taxon>
        <taxon>Dikarya</taxon>
        <taxon>Ascomycota</taxon>
        <taxon>Saccharomycotina</taxon>
        <taxon>Saccharomycetes</taxon>
        <taxon>Saccharomycetales</taxon>
        <taxon>Saccharomycetaceae</taxon>
        <taxon>Lachancea</taxon>
    </lineage>
</organism>
<protein>
    <submittedName>
        <fullName evidence="2">LAFE_0A04478g1_1</fullName>
    </submittedName>
</protein>
<dbReference type="OMA" id="SFYKPWK"/>
<evidence type="ECO:0000256" key="1">
    <source>
        <dbReference type="SAM" id="MobiDB-lite"/>
    </source>
</evidence>
<dbReference type="InterPro" id="IPR023674">
    <property type="entry name" value="Ribosomal_uL1-like"/>
</dbReference>
<dbReference type="AlphaFoldDB" id="A0A1G4M736"/>
<gene>
    <name evidence="2" type="ORF">LAFE_0A04478G</name>
</gene>
<dbReference type="Proteomes" id="UP000190831">
    <property type="component" value="Chromosome A"/>
</dbReference>
<keyword evidence="3" id="KW-1185">Reference proteome</keyword>
<feature type="region of interest" description="Disordered" evidence="1">
    <location>
        <begin position="1"/>
        <end position="39"/>
    </location>
</feature>
<dbReference type="InterPro" id="IPR028364">
    <property type="entry name" value="Ribosomal_uL1/biogenesis"/>
</dbReference>
<accession>A0A1G4M736</accession>
<name>A0A1G4M736_LACFM</name>
<dbReference type="OrthoDB" id="10251727at2759"/>
<feature type="compositionally biased region" description="Basic residues" evidence="1">
    <location>
        <begin position="1"/>
        <end position="13"/>
    </location>
</feature>
<reference evidence="2 3" key="1">
    <citation type="submission" date="2016-03" db="EMBL/GenBank/DDBJ databases">
        <authorList>
            <person name="Devillers H."/>
        </authorList>
    </citation>
    <scope>NUCLEOTIDE SEQUENCE [LARGE SCALE GENOMIC DNA]</scope>
    <source>
        <strain evidence="2">CBS 6772</strain>
    </source>
</reference>